<protein>
    <submittedName>
        <fullName evidence="1">Uncharacterized protein</fullName>
    </submittedName>
</protein>
<name>A0A6A5PJ48_LUPAL</name>
<sequence length="221" mass="25515">MENDNCSENISIDTLQSLILCMSVTEKILLAKIEKIVAENNKVYENKNVLKKIVNDGLSSLHYDSSICKSKWNKPSFYPGEYEFIDVIVEGERLIIDIDFRSEFEIAKPTETYKMILESLPFIFVGNPKRLTEMILVISEAVKKSLRKKRMHVPPWRKTDYMLSKWLSPLCVRAKQPLSSYSVLIPNVLIPAWQPPIVKQNCLQTKRKLLNGLASLFNHKQ</sequence>
<comment type="caution">
    <text evidence="1">The sequence shown here is derived from an EMBL/GenBank/DDBJ whole genome shotgun (WGS) entry which is preliminary data.</text>
</comment>
<accession>A0A6A5PJ48</accession>
<evidence type="ECO:0000313" key="2">
    <source>
        <dbReference type="Proteomes" id="UP000447434"/>
    </source>
</evidence>
<dbReference type="EMBL" id="WOCE01000001">
    <property type="protein sequence ID" value="KAE9622015.1"/>
    <property type="molecule type" value="Genomic_DNA"/>
</dbReference>
<dbReference type="NCBIfam" id="TIGR01615">
    <property type="entry name" value="A_thal_3542"/>
    <property type="match status" value="1"/>
</dbReference>
<evidence type="ECO:0000313" key="1">
    <source>
        <dbReference type="EMBL" id="KAE9622015.1"/>
    </source>
</evidence>
<keyword evidence="2" id="KW-1185">Reference proteome</keyword>
<dbReference type="OrthoDB" id="691424at2759"/>
<dbReference type="PANTHER" id="PTHR31579">
    <property type="entry name" value="OS03G0796600 PROTEIN"/>
    <property type="match status" value="1"/>
</dbReference>
<dbReference type="InterPro" id="IPR006502">
    <property type="entry name" value="PDDEXK-like"/>
</dbReference>
<dbReference type="Proteomes" id="UP000447434">
    <property type="component" value="Chromosome 1"/>
</dbReference>
<dbReference type="PANTHER" id="PTHR31579:SF1">
    <property type="entry name" value="OS03G0796600 PROTEIN"/>
    <property type="match status" value="1"/>
</dbReference>
<dbReference type="AlphaFoldDB" id="A0A6A5PJ48"/>
<reference evidence="2" key="1">
    <citation type="journal article" date="2020" name="Nat. Commun.">
        <title>Genome sequence of the cluster root forming white lupin.</title>
        <authorList>
            <person name="Hufnagel B."/>
            <person name="Marques A."/>
            <person name="Soriano A."/>
            <person name="Marques L."/>
            <person name="Divol F."/>
            <person name="Doumas P."/>
            <person name="Sallet E."/>
            <person name="Mancinotti D."/>
            <person name="Carrere S."/>
            <person name="Marande W."/>
            <person name="Arribat S."/>
            <person name="Keller J."/>
            <person name="Huneau C."/>
            <person name="Blein T."/>
            <person name="Aime D."/>
            <person name="Laguerre M."/>
            <person name="Taylor J."/>
            <person name="Schubert V."/>
            <person name="Nelson M."/>
            <person name="Geu-Flores F."/>
            <person name="Crespi M."/>
            <person name="Gallardo-Guerrero K."/>
            <person name="Delaux P.-M."/>
            <person name="Salse J."/>
            <person name="Berges H."/>
            <person name="Guyot R."/>
            <person name="Gouzy J."/>
            <person name="Peret B."/>
        </authorList>
    </citation>
    <scope>NUCLEOTIDE SEQUENCE [LARGE SCALE GENOMIC DNA]</scope>
    <source>
        <strain evidence="2">cv. Amiga</strain>
    </source>
</reference>
<dbReference type="Pfam" id="PF04720">
    <property type="entry name" value="PDDEXK_6"/>
    <property type="match status" value="1"/>
</dbReference>
<organism evidence="1 2">
    <name type="scientific">Lupinus albus</name>
    <name type="common">White lupine</name>
    <name type="synonym">Lupinus termis</name>
    <dbReference type="NCBI Taxonomy" id="3870"/>
    <lineage>
        <taxon>Eukaryota</taxon>
        <taxon>Viridiplantae</taxon>
        <taxon>Streptophyta</taxon>
        <taxon>Embryophyta</taxon>
        <taxon>Tracheophyta</taxon>
        <taxon>Spermatophyta</taxon>
        <taxon>Magnoliopsida</taxon>
        <taxon>eudicotyledons</taxon>
        <taxon>Gunneridae</taxon>
        <taxon>Pentapetalae</taxon>
        <taxon>rosids</taxon>
        <taxon>fabids</taxon>
        <taxon>Fabales</taxon>
        <taxon>Fabaceae</taxon>
        <taxon>Papilionoideae</taxon>
        <taxon>50 kb inversion clade</taxon>
        <taxon>genistoids sensu lato</taxon>
        <taxon>core genistoids</taxon>
        <taxon>Genisteae</taxon>
        <taxon>Lupinus</taxon>
    </lineage>
</organism>
<gene>
    <name evidence="1" type="ORF">Lalb_Chr01g0020851</name>
</gene>
<proteinExistence type="predicted"/>